<feature type="compositionally biased region" description="Low complexity" evidence="1">
    <location>
        <begin position="794"/>
        <end position="803"/>
    </location>
</feature>
<keyword evidence="3" id="KW-1185">Reference proteome</keyword>
<name>A0A918IE45_9ACTN</name>
<organism evidence="2 3">
    <name type="scientific">Streptomyces filipinensis</name>
    <dbReference type="NCBI Taxonomy" id="66887"/>
    <lineage>
        <taxon>Bacteria</taxon>
        <taxon>Bacillati</taxon>
        <taxon>Actinomycetota</taxon>
        <taxon>Actinomycetes</taxon>
        <taxon>Kitasatosporales</taxon>
        <taxon>Streptomycetaceae</taxon>
        <taxon>Streptomyces</taxon>
    </lineage>
</organism>
<reference evidence="2" key="1">
    <citation type="journal article" date="2014" name="Int. J. Syst. Evol. Microbiol.">
        <title>Complete genome sequence of Corynebacterium casei LMG S-19264T (=DSM 44701T), isolated from a smear-ripened cheese.</title>
        <authorList>
            <consortium name="US DOE Joint Genome Institute (JGI-PGF)"/>
            <person name="Walter F."/>
            <person name="Albersmeier A."/>
            <person name="Kalinowski J."/>
            <person name="Ruckert C."/>
        </authorList>
    </citation>
    <scope>NUCLEOTIDE SEQUENCE</scope>
    <source>
        <strain evidence="2">JCM 4369</strain>
    </source>
</reference>
<dbReference type="Proteomes" id="UP000618795">
    <property type="component" value="Unassembled WGS sequence"/>
</dbReference>
<gene>
    <name evidence="2" type="ORF">GCM10010260_48120</name>
</gene>
<dbReference type="EMBL" id="BMTD01000011">
    <property type="protein sequence ID" value="GGV05342.1"/>
    <property type="molecule type" value="Genomic_DNA"/>
</dbReference>
<feature type="compositionally biased region" description="Low complexity" evidence="1">
    <location>
        <begin position="909"/>
        <end position="920"/>
    </location>
</feature>
<comment type="caution">
    <text evidence="2">The sequence shown here is derived from an EMBL/GenBank/DDBJ whole genome shotgun (WGS) entry which is preliminary data.</text>
</comment>
<evidence type="ECO:0000313" key="2">
    <source>
        <dbReference type="EMBL" id="GGV05342.1"/>
    </source>
</evidence>
<evidence type="ECO:0000313" key="3">
    <source>
        <dbReference type="Proteomes" id="UP000618795"/>
    </source>
</evidence>
<accession>A0A918IE45</accession>
<evidence type="ECO:0000256" key="1">
    <source>
        <dbReference type="SAM" id="MobiDB-lite"/>
    </source>
</evidence>
<protein>
    <submittedName>
        <fullName evidence="2">Uncharacterized protein</fullName>
    </submittedName>
</protein>
<proteinExistence type="predicted"/>
<feature type="region of interest" description="Disordered" evidence="1">
    <location>
        <begin position="794"/>
        <end position="933"/>
    </location>
</feature>
<reference evidence="2" key="2">
    <citation type="submission" date="2020-09" db="EMBL/GenBank/DDBJ databases">
        <authorList>
            <person name="Sun Q."/>
            <person name="Ohkuma M."/>
        </authorList>
    </citation>
    <scope>NUCLEOTIDE SEQUENCE</scope>
    <source>
        <strain evidence="2">JCM 4369</strain>
    </source>
</reference>
<dbReference type="AlphaFoldDB" id="A0A918IE45"/>
<feature type="compositionally biased region" description="Basic and acidic residues" evidence="1">
    <location>
        <begin position="806"/>
        <end position="816"/>
    </location>
</feature>
<dbReference type="RefSeq" id="WP_191875601.1">
    <property type="nucleotide sequence ID" value="NZ_BMTD01000011.1"/>
</dbReference>
<sequence length="933" mass="100709">MSDTATEALRTHQATLIATAERELDAVASVVLGDRFASLRKAQTRDQREYFVLEDAQGGEASLWLDAVPMETGALARTVTNTTSDQYVVHVSDRLPGEYLPRVLAHEVGELIAVRDRSSQGLAPVRESLLHPEADISSHVELSSQDHGRIGELNWLATRFSDTGLSEPLRAEARADFSALVDECGLRPLAAMDEAETYRAQLRAANRRRYASKPFLSKDSQRLVKALARPIEQLDPADATALQASRDAALRAQRQVEAFVGRRDVSMPMPGYDQNGLPLPRDGLESVAEQWAAYRAQVSEGTVRGLEGQLAAGQLPRRRVVIGGGASLAGRDPDALLVDGVGRWHLDPGEGIVQSADQDRDLAQWMGVDPYGTVDDPRRRVPIEAVRIWEDHLATQGDVVNGHARLRLGPDGELFAEVRPFDQDGTERATPLCVACDGVPSIATGLTPEVVPGMPRRDGPVESRSEAVRLIGDRLRELEGRQVAGAREMRDLLVQAERGGADARTVLGALEDSPWKETLKAGLDGTDATRIDNCFTALAATREWEAAREAAPGRALLGDEVAESRFDPHAAQHWIVAGSGGTGVANAEIILLQNPEARVTIVGSDPPLALTHQVQYPKMLEDYGEKGDGRLTFRRCEVGAIETYQDENGRTCFRVPYEETDKAGNTHRGTVEADGYITSLGRTNPLPPALQELAGEVRDRGGQISGDLLFDRDDQYIGYGLTFSVEGREHRVDVDGAASWQLPREVFPPESGIQRQLNAMGARGLPAETGNAAPGFAPIARQSALRARAVAAAQEGDAAAVQRRSTVPERWRRPEAGTETARPAGGPENPPPSPERATGADRDPRPAARPTQAPDLTDRNPATRQPPQTPDVAEQGPKAPTPRPSPAAKVPGSDLWLRGVPTDRPGRSAAPAQQPQQLPPDHQRPGPGVGMGD</sequence>